<evidence type="ECO:0000313" key="7">
    <source>
        <dbReference type="EMBL" id="MYM21859.1"/>
    </source>
</evidence>
<dbReference type="InterPro" id="IPR027417">
    <property type="entry name" value="P-loop_NTPase"/>
</dbReference>
<keyword evidence="3" id="KW-0805">Transcription regulation</keyword>
<name>A0A6L8K2W3_9BURK</name>
<keyword evidence="4" id="KW-0804">Transcription</keyword>
<proteinExistence type="predicted"/>
<dbReference type="PANTHER" id="PTHR32071">
    <property type="entry name" value="TRANSCRIPTIONAL REGULATORY PROTEIN"/>
    <property type="match status" value="1"/>
</dbReference>
<gene>
    <name evidence="7" type="ORF">GTP46_04235</name>
</gene>
<dbReference type="Gene3D" id="3.40.50.300">
    <property type="entry name" value="P-loop containing nucleotide triphosphate hydrolases"/>
    <property type="match status" value="1"/>
</dbReference>
<dbReference type="EMBL" id="WWCN01000002">
    <property type="protein sequence ID" value="MYM21859.1"/>
    <property type="molecule type" value="Genomic_DNA"/>
</dbReference>
<evidence type="ECO:0000256" key="3">
    <source>
        <dbReference type="ARBA" id="ARBA00023015"/>
    </source>
</evidence>
<dbReference type="PROSITE" id="PS00688">
    <property type="entry name" value="SIGMA54_INTERACT_3"/>
    <property type="match status" value="1"/>
</dbReference>
<comment type="caution">
    <text evidence="7">The sequence shown here is derived from an EMBL/GenBank/DDBJ whole genome shotgun (WGS) entry which is preliminary data.</text>
</comment>
<evidence type="ECO:0000256" key="1">
    <source>
        <dbReference type="ARBA" id="ARBA00022741"/>
    </source>
</evidence>
<dbReference type="InterPro" id="IPR002078">
    <property type="entry name" value="Sigma_54_int"/>
</dbReference>
<evidence type="ECO:0000256" key="2">
    <source>
        <dbReference type="ARBA" id="ARBA00022840"/>
    </source>
</evidence>
<feature type="domain" description="Sigma-54 factor interaction" evidence="6">
    <location>
        <begin position="144"/>
        <end position="368"/>
    </location>
</feature>
<feature type="region of interest" description="Disordered" evidence="5">
    <location>
        <begin position="390"/>
        <end position="410"/>
    </location>
</feature>
<dbReference type="CDD" id="cd00009">
    <property type="entry name" value="AAA"/>
    <property type="match status" value="1"/>
</dbReference>
<evidence type="ECO:0000259" key="6">
    <source>
        <dbReference type="PROSITE" id="PS50045"/>
    </source>
</evidence>
<dbReference type="Pfam" id="PF25601">
    <property type="entry name" value="AAA_lid_14"/>
    <property type="match status" value="1"/>
</dbReference>
<dbReference type="SUPFAM" id="SSF52540">
    <property type="entry name" value="P-loop containing nucleoside triphosphate hydrolases"/>
    <property type="match status" value="1"/>
</dbReference>
<dbReference type="Proteomes" id="UP000479335">
    <property type="component" value="Unassembled WGS sequence"/>
</dbReference>
<dbReference type="SMART" id="SM00382">
    <property type="entry name" value="AAA"/>
    <property type="match status" value="1"/>
</dbReference>
<dbReference type="AlphaFoldDB" id="A0A6L8K2W3"/>
<keyword evidence="2" id="KW-0067">ATP-binding</keyword>
<dbReference type="PROSITE" id="PS50045">
    <property type="entry name" value="SIGMA54_INTERACT_4"/>
    <property type="match status" value="1"/>
</dbReference>
<evidence type="ECO:0000256" key="4">
    <source>
        <dbReference type="ARBA" id="ARBA00023163"/>
    </source>
</evidence>
<evidence type="ECO:0000313" key="8">
    <source>
        <dbReference type="Proteomes" id="UP000479335"/>
    </source>
</evidence>
<reference evidence="7 8" key="1">
    <citation type="submission" date="2019-12" db="EMBL/GenBank/DDBJ databases">
        <title>Novel species isolated from a subtropical stream in China.</title>
        <authorList>
            <person name="Lu H."/>
        </authorList>
    </citation>
    <scope>NUCLEOTIDE SEQUENCE [LARGE SCALE GENOMIC DNA]</scope>
    <source>
        <strain evidence="7 8">FT135W</strain>
    </source>
</reference>
<evidence type="ECO:0000256" key="5">
    <source>
        <dbReference type="SAM" id="MobiDB-lite"/>
    </source>
</evidence>
<keyword evidence="8" id="KW-1185">Reference proteome</keyword>
<dbReference type="PANTHER" id="PTHR32071:SF57">
    <property type="entry name" value="C4-DICARBOXYLATE TRANSPORT TRANSCRIPTIONAL REGULATORY PROTEIN DCTD"/>
    <property type="match status" value="1"/>
</dbReference>
<sequence>MPNSDFTLTSPLSAAATAERPLLALTIAWHPELQRVGEQFIAEREVALSRYLPLFRAPETEPAGLGYAGISRAPLRLVQDADGVMLWPPDSRMVVEVQGQEVTVPQRLTTAQIEAGVIIGLGRTVLLCLHWMRCLPQANQVPGLLGVGSAAIRLRALIRQAAGTGATVLLLGETGTGKEVAARAIHALSGRADQAMISVNMAALNESLAAADLFGASRGAYTGAQMAREGLFAEAEAGTLFLDEIGNAPPLVQPMLLRVLETGEYRPLGAQRDRRSGARLIAATDQDLYGSGFNQALLRRLEGFVIHLPPLRMRREDIGVLVLQALRAAGTAGGLAPVLPVALVGQLLCYHWPGNVRQLQHVLGRALLALRMGETPGWAELVDAVPAAPASVTPAAGNSSPAKSRTRTRLEDVSQHDVLQAMRENAWCVQYAAQALGVSRPSMYKLLEAHPAIRRVEQIAADELRHAWESSAGDVDICAARLQTPAEALRRHLRVVNGI</sequence>
<dbReference type="Pfam" id="PF00158">
    <property type="entry name" value="Sigma54_activat"/>
    <property type="match status" value="1"/>
</dbReference>
<dbReference type="InterPro" id="IPR025944">
    <property type="entry name" value="Sigma_54_int_dom_CS"/>
</dbReference>
<dbReference type="Gene3D" id="1.10.8.60">
    <property type="match status" value="1"/>
</dbReference>
<dbReference type="InterPro" id="IPR003593">
    <property type="entry name" value="AAA+_ATPase"/>
</dbReference>
<keyword evidence="1" id="KW-0547">Nucleotide-binding</keyword>
<accession>A0A6L8K2W3</accession>
<dbReference type="InterPro" id="IPR058031">
    <property type="entry name" value="AAA_lid_NorR"/>
</dbReference>
<dbReference type="GO" id="GO:0006355">
    <property type="term" value="P:regulation of DNA-templated transcription"/>
    <property type="evidence" value="ECO:0007669"/>
    <property type="project" value="InterPro"/>
</dbReference>
<dbReference type="GO" id="GO:0005524">
    <property type="term" value="F:ATP binding"/>
    <property type="evidence" value="ECO:0007669"/>
    <property type="project" value="UniProtKB-KW"/>
</dbReference>
<protein>
    <submittedName>
        <fullName evidence="7">AAA domain-containing protein</fullName>
    </submittedName>
</protein>
<organism evidence="7 8">
    <name type="scientific">Duganella flavida</name>
    <dbReference type="NCBI Taxonomy" id="2692175"/>
    <lineage>
        <taxon>Bacteria</taxon>
        <taxon>Pseudomonadati</taxon>
        <taxon>Pseudomonadota</taxon>
        <taxon>Betaproteobacteria</taxon>
        <taxon>Burkholderiales</taxon>
        <taxon>Oxalobacteraceae</taxon>
        <taxon>Telluria group</taxon>
        <taxon>Duganella</taxon>
    </lineage>
</organism>
<dbReference type="RefSeq" id="WP_161005364.1">
    <property type="nucleotide sequence ID" value="NZ_WWCN01000002.1"/>
</dbReference>